<feature type="signal peptide" evidence="2">
    <location>
        <begin position="1"/>
        <end position="22"/>
    </location>
</feature>
<evidence type="ECO:0000313" key="5">
    <source>
        <dbReference type="Proteomes" id="UP001620626"/>
    </source>
</evidence>
<dbReference type="EMBL" id="JBICBT010000042">
    <property type="protein sequence ID" value="KAL3125239.1"/>
    <property type="molecule type" value="Genomic_DNA"/>
</dbReference>
<name>A0ABD2MCK6_9BILA</name>
<evidence type="ECO:0000313" key="4">
    <source>
        <dbReference type="EMBL" id="KAL3125239.1"/>
    </source>
</evidence>
<organism evidence="4 5">
    <name type="scientific">Heterodera trifolii</name>
    <dbReference type="NCBI Taxonomy" id="157864"/>
    <lineage>
        <taxon>Eukaryota</taxon>
        <taxon>Metazoa</taxon>
        <taxon>Ecdysozoa</taxon>
        <taxon>Nematoda</taxon>
        <taxon>Chromadorea</taxon>
        <taxon>Rhabditida</taxon>
        <taxon>Tylenchina</taxon>
        <taxon>Tylenchomorpha</taxon>
        <taxon>Tylenchoidea</taxon>
        <taxon>Heteroderidae</taxon>
        <taxon>Heteroderinae</taxon>
        <taxon>Heterodera</taxon>
    </lineage>
</organism>
<proteinExistence type="predicted"/>
<accession>A0ABD2MCK6</accession>
<feature type="compositionally biased region" description="Polar residues" evidence="1">
    <location>
        <begin position="235"/>
        <end position="247"/>
    </location>
</feature>
<keyword evidence="2" id="KW-0732">Signal</keyword>
<evidence type="ECO:0000313" key="3">
    <source>
        <dbReference type="EMBL" id="KAL3118414.1"/>
    </source>
</evidence>
<feature type="chain" id="PRO_5044724319" evidence="2">
    <location>
        <begin position="23"/>
        <end position="270"/>
    </location>
</feature>
<comment type="caution">
    <text evidence="4">The sequence shown here is derived from an EMBL/GenBank/DDBJ whole genome shotgun (WGS) entry which is preliminary data.</text>
</comment>
<gene>
    <name evidence="4" type="ORF">niasHT_005845</name>
    <name evidence="3" type="ORF">niasHT_005923</name>
</gene>
<feature type="region of interest" description="Disordered" evidence="1">
    <location>
        <begin position="144"/>
        <end position="192"/>
    </location>
</feature>
<feature type="region of interest" description="Disordered" evidence="1">
    <location>
        <begin position="230"/>
        <end position="270"/>
    </location>
</feature>
<keyword evidence="5" id="KW-1185">Reference proteome</keyword>
<feature type="region of interest" description="Disordered" evidence="1">
    <location>
        <begin position="108"/>
        <end position="128"/>
    </location>
</feature>
<protein>
    <submittedName>
        <fullName evidence="4">Uncharacterized protein</fullName>
    </submittedName>
</protein>
<feature type="compositionally biased region" description="Basic and acidic residues" evidence="1">
    <location>
        <begin position="251"/>
        <end position="261"/>
    </location>
</feature>
<reference evidence="4 5" key="1">
    <citation type="submission" date="2024-10" db="EMBL/GenBank/DDBJ databases">
        <authorList>
            <person name="Kim D."/>
        </authorList>
    </citation>
    <scope>NUCLEOTIDE SEQUENCE [LARGE SCALE GENOMIC DNA]</scope>
    <source>
        <strain evidence="4">BH-2024</strain>
    </source>
</reference>
<dbReference type="EMBL" id="JBICBT010000278">
    <property type="protein sequence ID" value="KAL3118414.1"/>
    <property type="molecule type" value="Genomic_DNA"/>
</dbReference>
<dbReference type="AlphaFoldDB" id="A0ABD2MCK6"/>
<evidence type="ECO:0000256" key="2">
    <source>
        <dbReference type="SAM" id="SignalP"/>
    </source>
</evidence>
<sequence length="270" mass="30576">MPAFSMLVTITWIAFLLPAILAIEFDLGGAGQPKIIRLNILLKTDPAKRHETEVNVNNFSNQKTAHNLTAVGGQRTTITHIGPHHHLENPKIPDETFHRQYPGPIKPSTQRPFLFPGPRPIWPTKNPDLSRPIPDEAFYRQYPGPIKPSTQRPFLFPGPRPIWQTKKPRQSLPGLETGPRSAALGNEHEQQRSAVLSQNVVDTVQNDQPFFKPDELTNELPEDFNEQRSALPLNDNLQYYQNKQQPADVNRSADELQEQPKNEQQAAVFS</sequence>
<evidence type="ECO:0000256" key="1">
    <source>
        <dbReference type="SAM" id="MobiDB-lite"/>
    </source>
</evidence>
<dbReference type="Proteomes" id="UP001620626">
    <property type="component" value="Unassembled WGS sequence"/>
</dbReference>